<dbReference type="EMBL" id="SPUM01000047">
    <property type="protein sequence ID" value="TFW32854.1"/>
    <property type="molecule type" value="Genomic_DNA"/>
</dbReference>
<sequence length="338" mass="37428">MLKRYIAALGLSLALPAWSQTTVADDTPSMQLDESAMETQQVLVTGRRPGPGLWKVSKGDHVLWIFGTYSPLPRKMEWRSRDVEDIVAKSQEFLPPPSANVHVGTLKALTALPFLVGAKNNPDGKTLKDVLPPDVYARWLPLRKKYFKDDEGIERERPVFVAEELYGRALAASGLGNGREVRMAIDTIVRKSKIKITESTANAEIKEPGKALKEFKKSAMDDTACFAKTLTQLETDIDAMRVRANAWAIGDLAVIENLDYADRKAACDAAFLSSPILNSESDLKMMRERVRQAWLASVDKSLETNSSTFAVLEMKDILDPHGLLAALRAKGYTVEPPK</sequence>
<dbReference type="RefSeq" id="WP_135189235.1">
    <property type="nucleotide sequence ID" value="NZ_SPUM01000047.1"/>
</dbReference>
<keyword evidence="3" id="KW-1185">Reference proteome</keyword>
<dbReference type="Proteomes" id="UP000297258">
    <property type="component" value="Unassembled WGS sequence"/>
</dbReference>
<feature type="chain" id="PRO_5021428746" evidence="1">
    <location>
        <begin position="20"/>
        <end position="338"/>
    </location>
</feature>
<organism evidence="2 3">
    <name type="scientific">Massilia horti</name>
    <dbReference type="NCBI Taxonomy" id="2562153"/>
    <lineage>
        <taxon>Bacteria</taxon>
        <taxon>Pseudomonadati</taxon>
        <taxon>Pseudomonadota</taxon>
        <taxon>Betaproteobacteria</taxon>
        <taxon>Burkholderiales</taxon>
        <taxon>Oxalobacteraceae</taxon>
        <taxon>Telluria group</taxon>
        <taxon>Massilia</taxon>
    </lineage>
</organism>
<dbReference type="AlphaFoldDB" id="A0A4Y9T0E2"/>
<feature type="signal peptide" evidence="1">
    <location>
        <begin position="1"/>
        <end position="19"/>
    </location>
</feature>
<keyword evidence="1" id="KW-0732">Signal</keyword>
<comment type="caution">
    <text evidence="2">The sequence shown here is derived from an EMBL/GenBank/DDBJ whole genome shotgun (WGS) entry which is preliminary data.</text>
</comment>
<dbReference type="OrthoDB" id="8743055at2"/>
<proteinExistence type="predicted"/>
<reference evidence="2 3" key="1">
    <citation type="submission" date="2019-03" db="EMBL/GenBank/DDBJ databases">
        <title>Draft genome of Massilia hortus sp. nov., a novel bacterial species of the Oxalobacteraceae family.</title>
        <authorList>
            <person name="Peta V."/>
            <person name="Raths R."/>
            <person name="Bucking H."/>
        </authorList>
    </citation>
    <scope>NUCLEOTIDE SEQUENCE [LARGE SCALE GENOMIC DNA]</scope>
    <source>
        <strain evidence="2 3">ONC3</strain>
    </source>
</reference>
<evidence type="ECO:0000313" key="3">
    <source>
        <dbReference type="Proteomes" id="UP000297258"/>
    </source>
</evidence>
<dbReference type="Pfam" id="PF01963">
    <property type="entry name" value="TraB_PrgY_gumN"/>
    <property type="match status" value="1"/>
</dbReference>
<name>A0A4Y9T0E2_9BURK</name>
<dbReference type="CDD" id="cd14788">
    <property type="entry name" value="GumN"/>
    <property type="match status" value="1"/>
</dbReference>
<evidence type="ECO:0000313" key="2">
    <source>
        <dbReference type="EMBL" id="TFW32854.1"/>
    </source>
</evidence>
<evidence type="ECO:0000256" key="1">
    <source>
        <dbReference type="SAM" id="SignalP"/>
    </source>
</evidence>
<protein>
    <submittedName>
        <fullName evidence="2">TraB/GumN family protein</fullName>
    </submittedName>
</protein>
<accession>A0A4Y9T0E2</accession>
<gene>
    <name evidence="2" type="ORF">E4O92_07975</name>
</gene>
<dbReference type="InterPro" id="IPR002816">
    <property type="entry name" value="TraB/PrgY/GumN_fam"/>
</dbReference>